<dbReference type="GeneID" id="28871603"/>
<organism evidence="3 4">
    <name type="scientific">Colletotrichum higginsianum (strain IMI 349063)</name>
    <name type="common">Crucifer anthracnose fungus</name>
    <dbReference type="NCBI Taxonomy" id="759273"/>
    <lineage>
        <taxon>Eukaryota</taxon>
        <taxon>Fungi</taxon>
        <taxon>Dikarya</taxon>
        <taxon>Ascomycota</taxon>
        <taxon>Pezizomycotina</taxon>
        <taxon>Sordariomycetes</taxon>
        <taxon>Hypocreomycetidae</taxon>
        <taxon>Glomerellales</taxon>
        <taxon>Glomerellaceae</taxon>
        <taxon>Colletotrichum</taxon>
        <taxon>Colletotrichum destructivum species complex</taxon>
    </lineage>
</organism>
<dbReference type="Proteomes" id="UP000092177">
    <property type="component" value="Chromosome 9"/>
</dbReference>
<keyword evidence="2" id="KW-1133">Transmembrane helix</keyword>
<keyword evidence="2" id="KW-0812">Transmembrane</keyword>
<dbReference type="KEGG" id="chig:CH63R_12522"/>
<keyword evidence="4" id="KW-1185">Reference proteome</keyword>
<accession>A0A1B7XUF6</accession>
<proteinExistence type="predicted"/>
<dbReference type="EMBL" id="LTAN01000009">
    <property type="protein sequence ID" value="OBR03395.1"/>
    <property type="molecule type" value="Genomic_DNA"/>
</dbReference>
<feature type="region of interest" description="Disordered" evidence="1">
    <location>
        <begin position="55"/>
        <end position="88"/>
    </location>
</feature>
<evidence type="ECO:0000256" key="1">
    <source>
        <dbReference type="SAM" id="MobiDB-lite"/>
    </source>
</evidence>
<gene>
    <name evidence="3" type="ORF">CH63R_12522</name>
</gene>
<feature type="transmembrane region" description="Helical" evidence="2">
    <location>
        <begin position="6"/>
        <end position="26"/>
    </location>
</feature>
<reference evidence="4" key="1">
    <citation type="journal article" date="2017" name="BMC Genomics">
        <title>Gapless genome assembly of Colletotrichum higginsianum reveals chromosome structure and association of transposable elements with secondary metabolite gene clusters.</title>
        <authorList>
            <person name="Dallery J.-F."/>
            <person name="Lapalu N."/>
            <person name="Zampounis A."/>
            <person name="Pigne S."/>
            <person name="Luyten I."/>
            <person name="Amselem J."/>
            <person name="Wittenberg A.H.J."/>
            <person name="Zhou S."/>
            <person name="de Queiroz M.V."/>
            <person name="Robin G.P."/>
            <person name="Auger A."/>
            <person name="Hainaut M."/>
            <person name="Henrissat B."/>
            <person name="Kim K.-T."/>
            <person name="Lee Y.-H."/>
            <person name="Lespinet O."/>
            <person name="Schwartz D.C."/>
            <person name="Thon M.R."/>
            <person name="O'Connell R.J."/>
        </authorList>
    </citation>
    <scope>NUCLEOTIDE SEQUENCE [LARGE SCALE GENOMIC DNA]</scope>
    <source>
        <strain evidence="4">IMI 349063</strain>
    </source>
</reference>
<dbReference type="RefSeq" id="XP_018151913.1">
    <property type="nucleotide sequence ID" value="XM_018307496.1"/>
</dbReference>
<evidence type="ECO:0000256" key="2">
    <source>
        <dbReference type="SAM" id="Phobius"/>
    </source>
</evidence>
<evidence type="ECO:0000313" key="3">
    <source>
        <dbReference type="EMBL" id="OBR03395.1"/>
    </source>
</evidence>
<protein>
    <submittedName>
        <fullName evidence="3">Uncharacterized protein</fullName>
    </submittedName>
</protein>
<evidence type="ECO:0000313" key="4">
    <source>
        <dbReference type="Proteomes" id="UP000092177"/>
    </source>
</evidence>
<dbReference type="AlphaFoldDB" id="A0A1B7XUF6"/>
<sequence length="88" mass="9279">MSPSNGAIFGIALAAVIVLFPIVFFIGHTMTGRREEEAIERYMAVVVANEGTIRAAEPANTSTSNHTHGEASVPGPHSSTHGGRHVNQ</sequence>
<keyword evidence="2" id="KW-0472">Membrane</keyword>
<comment type="caution">
    <text evidence="3">The sequence shown here is derived from an EMBL/GenBank/DDBJ whole genome shotgun (WGS) entry which is preliminary data.</text>
</comment>
<name>A0A1B7XUF6_COLHI</name>
<dbReference type="VEuPathDB" id="FungiDB:CH63R_12522"/>